<dbReference type="Proteomes" id="UP000356253">
    <property type="component" value="Unassembled WGS sequence"/>
</dbReference>
<organism evidence="1 2">
    <name type="scientific">Mesonia oceanica</name>
    <dbReference type="NCBI Taxonomy" id="2687242"/>
    <lineage>
        <taxon>Bacteria</taxon>
        <taxon>Pseudomonadati</taxon>
        <taxon>Bacteroidota</taxon>
        <taxon>Flavobacteriia</taxon>
        <taxon>Flavobacteriales</taxon>
        <taxon>Flavobacteriaceae</taxon>
        <taxon>Mesonia</taxon>
    </lineage>
</organism>
<sequence length="164" mass="19083">MKIFLFFLICLSFLAFTNKEKVISKSVFCSCFDYTENNICNLKESVDFIAIGTIIESTHSDYPDGFTDVKFKIDSLIKGPQTENEIFINQFEAGNCSNWFEVDERYVILGNQIRSVYSFAYSLDSTFNTRWRCYLEEEYVIETSGCISAKLDRKIANLFLKEYN</sequence>
<accession>A0AC61Y9J1</accession>
<evidence type="ECO:0000313" key="2">
    <source>
        <dbReference type="Proteomes" id="UP000356253"/>
    </source>
</evidence>
<evidence type="ECO:0000313" key="1">
    <source>
        <dbReference type="EMBL" id="VVV01086.1"/>
    </source>
</evidence>
<comment type="caution">
    <text evidence="1">The sequence shown here is derived from an EMBL/GenBank/DDBJ whole genome shotgun (WGS) entry which is preliminary data.</text>
</comment>
<keyword evidence="2" id="KW-1185">Reference proteome</keyword>
<proteinExistence type="predicted"/>
<name>A0AC61Y9J1_9FLAO</name>
<gene>
    <name evidence="1" type="ORF">FVB9532_02365</name>
</gene>
<reference evidence="1" key="1">
    <citation type="submission" date="2019-09" db="EMBL/GenBank/DDBJ databases">
        <authorList>
            <person name="Rodrigo-Torres L."/>
            <person name="Arahal R. D."/>
            <person name="Lucena T."/>
        </authorList>
    </citation>
    <scope>NUCLEOTIDE SEQUENCE</scope>
    <source>
        <strain evidence="1">ISS653</strain>
    </source>
</reference>
<protein>
    <submittedName>
        <fullName evidence="1">Uncharacterized protein</fullName>
    </submittedName>
</protein>
<dbReference type="EMBL" id="CABVMM010000009">
    <property type="protein sequence ID" value="VVV01086.1"/>
    <property type="molecule type" value="Genomic_DNA"/>
</dbReference>